<keyword evidence="2" id="KW-1185">Reference proteome</keyword>
<dbReference type="EnsemblPlants" id="AVESA.00010b.r2.4DG0782740.1">
    <property type="protein sequence ID" value="AVESA.00010b.r2.4DG0782740.1.CDS.1"/>
    <property type="gene ID" value="AVESA.00010b.r2.4DG0782740"/>
</dbReference>
<reference evidence="1" key="1">
    <citation type="submission" date="2021-05" db="EMBL/GenBank/DDBJ databases">
        <authorList>
            <person name="Scholz U."/>
            <person name="Mascher M."/>
            <person name="Fiebig A."/>
        </authorList>
    </citation>
    <scope>NUCLEOTIDE SEQUENCE [LARGE SCALE GENOMIC DNA]</scope>
</reference>
<accession>A0ACD5XEW7</accession>
<organism evidence="1 2">
    <name type="scientific">Avena sativa</name>
    <name type="common">Oat</name>
    <dbReference type="NCBI Taxonomy" id="4498"/>
    <lineage>
        <taxon>Eukaryota</taxon>
        <taxon>Viridiplantae</taxon>
        <taxon>Streptophyta</taxon>
        <taxon>Embryophyta</taxon>
        <taxon>Tracheophyta</taxon>
        <taxon>Spermatophyta</taxon>
        <taxon>Magnoliopsida</taxon>
        <taxon>Liliopsida</taxon>
        <taxon>Poales</taxon>
        <taxon>Poaceae</taxon>
        <taxon>BOP clade</taxon>
        <taxon>Pooideae</taxon>
        <taxon>Poodae</taxon>
        <taxon>Poeae</taxon>
        <taxon>Poeae Chloroplast Group 1 (Aveneae type)</taxon>
        <taxon>Aveninae</taxon>
        <taxon>Avena</taxon>
    </lineage>
</organism>
<proteinExistence type="predicted"/>
<reference evidence="1" key="2">
    <citation type="submission" date="2025-09" db="UniProtKB">
        <authorList>
            <consortium name="EnsemblPlants"/>
        </authorList>
    </citation>
    <scope>IDENTIFICATION</scope>
</reference>
<evidence type="ECO:0000313" key="2">
    <source>
        <dbReference type="Proteomes" id="UP001732700"/>
    </source>
</evidence>
<name>A0ACD5XEW7_AVESA</name>
<sequence length="758" mass="83716">MKHIHPMGLFLLSCTCLLLCFVAPISSDIPREAEALVNWKASLAGADDSLGSWSLANSTSLCSWTHISCDPEGNMRGLDLRDTILNGTLDRFDFSSFPHLENLVLFNNSLYGIIPAGIGNLTSLVELMISNNPSLRGAIPRSIGQLKHLSRLELSVWAIDGTLPDEIGNLTTLEELYISSATLTGSIPRTIGMLMKLRMLSVQQSTLTGSIPLEIGNMTELKNMLLTHNYLEGQLPGTISNLMSLVVLDLSGNQLQGQIVPELGNSSLLDTVSFTRNYFSGLFPSSICIGGALRFVDTSHTGFTGIHHQTFQNCTTLEHVDFTANNIVADIRDFFGEHLWQLSTIAFSQNQLYGTLLTDGGELFPCNYTYLSLLDLSNNVLQGGLSKCFWDMPSLGFMDLSNNSFDGVVPFSSRCAETISYLHLANNHFKGTFPLGLKECKNLVSLDLGGNNFSGSIPSWVSNNLPELKFLRLSSNNFDGIIPRNILNFRHLQILDLSRNKLTGPVPDDFTNLTGMNQKDIYFIYNDRYIYQVQIQIIWKNMDYVYGVLIATMAGIDLSGNSLSQEIPIGLATLLGLRYLNLSGNHFSGRIPKDIGNLVLVESLDLSENQLSGEIPPSFAGLKSISALNLSSNGLWGMIPTSNQLQTLVDPSIYSNNPGLCGFPLEDCANSSASTQSKTSQAEDREAFWVYCSVAAGFIFGFWLYWGAFMFCSQTWRRAFYEYVDHIHMQGKATKIYGCISCFQAKALNEEVRRLVLK</sequence>
<dbReference type="Proteomes" id="UP001732700">
    <property type="component" value="Chromosome 4D"/>
</dbReference>
<evidence type="ECO:0000313" key="1">
    <source>
        <dbReference type="EnsemblPlants" id="AVESA.00010b.r2.4DG0782740.1.CDS.1"/>
    </source>
</evidence>
<protein>
    <submittedName>
        <fullName evidence="1">Uncharacterized protein</fullName>
    </submittedName>
</protein>